<evidence type="ECO:0000259" key="3">
    <source>
        <dbReference type="Pfam" id="PF07007"/>
    </source>
</evidence>
<feature type="domain" description="Lysozyme inhibitor LprI-like N-terminal" evidence="3">
    <location>
        <begin position="318"/>
        <end position="372"/>
    </location>
</feature>
<dbReference type="eggNOG" id="COG4461">
    <property type="taxonomic scope" value="Bacteria"/>
</dbReference>
<dbReference type="PANTHER" id="PTHR22576">
    <property type="entry name" value="MUCOSA ASSOCIATED LYMPHOID TISSUE LYMPHOMA TRANSLOCATION PROTEIN 1/PARACASPASE"/>
    <property type="match status" value="1"/>
</dbReference>
<feature type="compositionally biased region" description="Low complexity" evidence="1">
    <location>
        <begin position="280"/>
        <end position="296"/>
    </location>
</feature>
<dbReference type="Pfam" id="PF00656">
    <property type="entry name" value="Peptidase_C14"/>
    <property type="match status" value="1"/>
</dbReference>
<feature type="domain" description="Lysozyme inhibitor LprI-like N-terminal" evidence="3">
    <location>
        <begin position="411"/>
        <end position="489"/>
    </location>
</feature>
<dbReference type="eggNOG" id="COG4249">
    <property type="taxonomic scope" value="Bacteria"/>
</dbReference>
<feature type="domain" description="Peptidase C14 caspase" evidence="2">
    <location>
        <begin position="31"/>
        <end position="260"/>
    </location>
</feature>
<evidence type="ECO:0000259" key="2">
    <source>
        <dbReference type="Pfam" id="PF00656"/>
    </source>
</evidence>
<dbReference type="HOGENOM" id="CLU_551932_0_0_5"/>
<dbReference type="Pfam" id="PF07007">
    <property type="entry name" value="LprI"/>
    <property type="match status" value="2"/>
</dbReference>
<evidence type="ECO:0000313" key="5">
    <source>
        <dbReference type="Proteomes" id="UP000001399"/>
    </source>
</evidence>
<gene>
    <name evidence="4" type="ordered locus">Rvan_1242</name>
</gene>
<dbReference type="InterPro" id="IPR011600">
    <property type="entry name" value="Pept_C14_caspase"/>
</dbReference>
<dbReference type="InterPro" id="IPR009739">
    <property type="entry name" value="LprI-like_N"/>
</dbReference>
<protein>
    <submittedName>
        <fullName evidence="4">Peptidase C14 caspase catalytic subunit p20</fullName>
    </submittedName>
</protein>
<dbReference type="RefSeq" id="WP_013418909.1">
    <property type="nucleotide sequence ID" value="NC_014664.1"/>
</dbReference>
<dbReference type="PANTHER" id="PTHR22576:SF37">
    <property type="entry name" value="MUCOSA-ASSOCIATED LYMPHOID TISSUE LYMPHOMA TRANSLOCATION PROTEIN 1"/>
    <property type="match status" value="1"/>
</dbReference>
<dbReference type="STRING" id="648757.Rvan_1242"/>
<dbReference type="InterPro" id="IPR052039">
    <property type="entry name" value="Caspase-related_regulators"/>
</dbReference>
<proteinExistence type="predicted"/>
<evidence type="ECO:0000256" key="1">
    <source>
        <dbReference type="SAM" id="MobiDB-lite"/>
    </source>
</evidence>
<name>E3I556_RHOVT</name>
<dbReference type="InterPro" id="IPR029030">
    <property type="entry name" value="Caspase-like_dom_sf"/>
</dbReference>
<dbReference type="Proteomes" id="UP000001399">
    <property type="component" value="Chromosome"/>
</dbReference>
<dbReference type="GO" id="GO:0006508">
    <property type="term" value="P:proteolysis"/>
    <property type="evidence" value="ECO:0007669"/>
    <property type="project" value="InterPro"/>
</dbReference>
<dbReference type="OrthoDB" id="9816009at2"/>
<dbReference type="SUPFAM" id="SSF52129">
    <property type="entry name" value="Caspase-like"/>
    <property type="match status" value="1"/>
</dbReference>
<accession>E3I556</accession>
<dbReference type="KEGG" id="rva:Rvan_1242"/>
<dbReference type="EMBL" id="CP002292">
    <property type="protein sequence ID" value="ADP70506.1"/>
    <property type="molecule type" value="Genomic_DNA"/>
</dbReference>
<keyword evidence="5" id="KW-1185">Reference proteome</keyword>
<evidence type="ECO:0000313" key="4">
    <source>
        <dbReference type="EMBL" id="ADP70506.1"/>
    </source>
</evidence>
<dbReference type="Gene3D" id="3.40.50.1460">
    <property type="match status" value="1"/>
</dbReference>
<sequence>MGTLRVDHLLSRFFILALLFIGPASAAFAEKRVALLVGVDAYDNLEPLKKAVGDARAIRDLLTEQGDVEIAAFLTNPSRNEFWNAWQGFLTRLREGDEAIVAISSHGIEIEGNNYLLARDAPPSGAGQRVIQQNAIRFGDLMEDLAAKNPRVALVILDACRDNPYRARGERSLGGERGLGRIDPPRGTFVLYSAGASETALDRLAETDPEPTSVYIRNLLPLLKTQGSKIQDVAVAVRGKVSDLAYRQMRHQQNPAYYDNLKGSAPYCFAGCAAPAKPQAAAPVPLPAPQASLAPEEPSERGTERVAPSFNCNGVNLNSVELKICHVAQLARLDLEMQRVYDNLLRASKSNVTAFNTLVSDQRQWLKLRSMCGPSENCIDAVYKRRLEELNERFSVSLPNETERVAPSFNCNDANLNLAEIKVCQVDQLSRLDIEMQKLYDNLIQDLRSNVSAFKLLVSEQRQWLKLRSMCGANELCLTDTYKRRLQQLKYRLG</sequence>
<reference evidence="5" key="1">
    <citation type="journal article" date="2011" name="J. Bacteriol.">
        <title>Genome sequences of eight morphologically diverse alphaproteobacteria.</title>
        <authorList>
            <consortium name="US DOE Joint Genome Institute"/>
            <person name="Brown P.J."/>
            <person name="Kysela D.T."/>
            <person name="Buechlein A."/>
            <person name="Hemmerich C."/>
            <person name="Brun Y.V."/>
        </authorList>
    </citation>
    <scope>NUCLEOTIDE SEQUENCE [LARGE SCALE GENOMIC DNA]</scope>
    <source>
        <strain evidence="5">ATCC 17100 / ATH 3.1.1 / DSM 162 / LMG 4299</strain>
    </source>
</reference>
<feature type="region of interest" description="Disordered" evidence="1">
    <location>
        <begin position="280"/>
        <end position="305"/>
    </location>
</feature>
<dbReference type="GO" id="GO:0004197">
    <property type="term" value="F:cysteine-type endopeptidase activity"/>
    <property type="evidence" value="ECO:0007669"/>
    <property type="project" value="InterPro"/>
</dbReference>
<dbReference type="AlphaFoldDB" id="E3I556"/>
<organism evidence="4 5">
    <name type="scientific">Rhodomicrobium vannielii (strain ATCC 17100 / DSM 162 / LMG 4299 / NCIMB 10020 / ATH 3.1.1)</name>
    <dbReference type="NCBI Taxonomy" id="648757"/>
    <lineage>
        <taxon>Bacteria</taxon>
        <taxon>Pseudomonadati</taxon>
        <taxon>Pseudomonadota</taxon>
        <taxon>Alphaproteobacteria</taxon>
        <taxon>Hyphomicrobiales</taxon>
        <taxon>Hyphomicrobiaceae</taxon>
        <taxon>Rhodomicrobium</taxon>
    </lineage>
</organism>